<keyword evidence="4" id="KW-1185">Reference proteome</keyword>
<dbReference type="OrthoDB" id="9772024at2"/>
<dbReference type="Proteomes" id="UP000046155">
    <property type="component" value="Unassembled WGS sequence"/>
</dbReference>
<dbReference type="GO" id="GO:0008745">
    <property type="term" value="F:N-acetylmuramoyl-L-alanine amidase activity"/>
    <property type="evidence" value="ECO:0007669"/>
    <property type="project" value="InterPro"/>
</dbReference>
<dbReference type="PANTHER" id="PTHR30404">
    <property type="entry name" value="N-ACETYLMURAMOYL-L-ALANINE AMIDASE"/>
    <property type="match status" value="1"/>
</dbReference>
<dbReference type="EMBL" id="CDRZ01000122">
    <property type="protein sequence ID" value="CEO88555.1"/>
    <property type="molecule type" value="Genomic_DNA"/>
</dbReference>
<evidence type="ECO:0000259" key="2">
    <source>
        <dbReference type="SMART" id="SM00646"/>
    </source>
</evidence>
<evidence type="ECO:0000313" key="4">
    <source>
        <dbReference type="Proteomes" id="UP000046155"/>
    </source>
</evidence>
<proteinExistence type="predicted"/>
<reference evidence="4" key="1">
    <citation type="submission" date="2015-01" db="EMBL/GenBank/DDBJ databases">
        <authorList>
            <person name="Manzoor Shahid"/>
            <person name="Zubair Saima"/>
        </authorList>
    </citation>
    <scope>NUCLEOTIDE SEQUENCE [LARGE SCALE GENOMIC DNA]</scope>
    <source>
        <strain evidence="4">Sp3</strain>
    </source>
</reference>
<evidence type="ECO:0000313" key="3">
    <source>
        <dbReference type="EMBL" id="CEO88555.1"/>
    </source>
</evidence>
<organism evidence="3 4">
    <name type="scientific">Syntrophaceticus schinkii</name>
    <dbReference type="NCBI Taxonomy" id="499207"/>
    <lineage>
        <taxon>Bacteria</taxon>
        <taxon>Bacillati</taxon>
        <taxon>Bacillota</taxon>
        <taxon>Clostridia</taxon>
        <taxon>Thermoanaerobacterales</taxon>
        <taxon>Thermoanaerobacterales Family III. Incertae Sedis</taxon>
        <taxon>Syntrophaceticus</taxon>
    </lineage>
</organism>
<sequence length="237" mass="26030">MYYDLIVNIPVLVGKTIVLDAGHGGIDPGAISSPATGSIYESVLNEQQTRILGELLLEYGANVIYTRDRIPPRNSNITLGQDLENRVDVANEIRADLFLSIHHDSAYPNTTANGISTHYSTYRPLLDNEGLAKKNTIYGSDIIYDLTPCEAAIKSNILAEMLVRNIATLGFNICPQENGSGAHDHNLYVTRNTTMPSVLIEAGFMSNEQEVLRVAEKSVQQSIAQKIVDTLIDFYSS</sequence>
<dbReference type="GO" id="GO:0009253">
    <property type="term" value="P:peptidoglycan catabolic process"/>
    <property type="evidence" value="ECO:0007669"/>
    <property type="project" value="InterPro"/>
</dbReference>
<name>A0A0B7MEQ7_9FIRM</name>
<dbReference type="SUPFAM" id="SSF53187">
    <property type="entry name" value="Zn-dependent exopeptidases"/>
    <property type="match status" value="1"/>
</dbReference>
<dbReference type="CDD" id="cd02696">
    <property type="entry name" value="MurNAc-LAA"/>
    <property type="match status" value="1"/>
</dbReference>
<dbReference type="AlphaFoldDB" id="A0A0B7MEQ7"/>
<keyword evidence="1" id="KW-0378">Hydrolase</keyword>
<accession>A0A0B7MEQ7</accession>
<dbReference type="InterPro" id="IPR002508">
    <property type="entry name" value="MurNAc-LAA_cat"/>
</dbReference>
<dbReference type="SMART" id="SM00646">
    <property type="entry name" value="Ami_3"/>
    <property type="match status" value="1"/>
</dbReference>
<protein>
    <submittedName>
        <fullName evidence="3">Putative N-acetylmuramoyl-L-alanine amidase</fullName>
    </submittedName>
</protein>
<evidence type="ECO:0000256" key="1">
    <source>
        <dbReference type="ARBA" id="ARBA00022801"/>
    </source>
</evidence>
<feature type="domain" description="MurNAc-LAA" evidence="2">
    <location>
        <begin position="87"/>
        <end position="232"/>
    </location>
</feature>
<gene>
    <name evidence="3" type="ORF">SSCH_2080001</name>
</gene>
<dbReference type="Pfam" id="PF01520">
    <property type="entry name" value="Amidase_3"/>
    <property type="match status" value="1"/>
</dbReference>
<dbReference type="GO" id="GO:0030288">
    <property type="term" value="C:outer membrane-bounded periplasmic space"/>
    <property type="evidence" value="ECO:0007669"/>
    <property type="project" value="TreeGrafter"/>
</dbReference>
<dbReference type="PANTHER" id="PTHR30404:SF0">
    <property type="entry name" value="N-ACETYLMURAMOYL-L-ALANINE AMIDASE AMIC"/>
    <property type="match status" value="1"/>
</dbReference>
<dbReference type="InterPro" id="IPR050695">
    <property type="entry name" value="N-acetylmuramoyl_amidase_3"/>
</dbReference>
<dbReference type="Gene3D" id="3.40.630.40">
    <property type="entry name" value="Zn-dependent exopeptidases"/>
    <property type="match status" value="1"/>
</dbReference>